<dbReference type="InterPro" id="IPR008427">
    <property type="entry name" value="Extracellular_membr_CFEM_dom"/>
</dbReference>
<dbReference type="AlphaFoldDB" id="A0AAD6Z670"/>
<keyword evidence="2" id="KW-0964">Secreted</keyword>
<comment type="caution">
    <text evidence="7">The sequence shown here is derived from an EMBL/GenBank/DDBJ whole genome shotgun (WGS) entry which is preliminary data.</text>
</comment>
<dbReference type="SMART" id="SM00747">
    <property type="entry name" value="CFEM"/>
    <property type="match status" value="1"/>
</dbReference>
<evidence type="ECO:0000256" key="5">
    <source>
        <dbReference type="SAM" id="Phobius"/>
    </source>
</evidence>
<feature type="transmembrane region" description="Helical" evidence="5">
    <location>
        <begin position="183"/>
        <end position="201"/>
    </location>
</feature>
<gene>
    <name evidence="7" type="ORF">DFH08DRAFT_485634</name>
</gene>
<keyword evidence="4" id="KW-1015">Disulfide bond</keyword>
<evidence type="ECO:0000313" key="7">
    <source>
        <dbReference type="EMBL" id="KAJ7309442.1"/>
    </source>
</evidence>
<dbReference type="EMBL" id="JARIHO010000081">
    <property type="protein sequence ID" value="KAJ7309442.1"/>
    <property type="molecule type" value="Genomic_DNA"/>
</dbReference>
<proteinExistence type="predicted"/>
<keyword evidence="3" id="KW-0732">Signal</keyword>
<evidence type="ECO:0000256" key="2">
    <source>
        <dbReference type="ARBA" id="ARBA00022525"/>
    </source>
</evidence>
<evidence type="ECO:0000256" key="3">
    <source>
        <dbReference type="ARBA" id="ARBA00022729"/>
    </source>
</evidence>
<comment type="subcellular location">
    <subcellularLocation>
        <location evidence="1">Secreted</location>
    </subcellularLocation>
</comment>
<name>A0AAD6Z670_9AGAR</name>
<organism evidence="7 8">
    <name type="scientific">Mycena albidolilacea</name>
    <dbReference type="NCBI Taxonomy" id="1033008"/>
    <lineage>
        <taxon>Eukaryota</taxon>
        <taxon>Fungi</taxon>
        <taxon>Dikarya</taxon>
        <taxon>Basidiomycota</taxon>
        <taxon>Agaricomycotina</taxon>
        <taxon>Agaricomycetes</taxon>
        <taxon>Agaricomycetidae</taxon>
        <taxon>Agaricales</taxon>
        <taxon>Marasmiineae</taxon>
        <taxon>Mycenaceae</taxon>
        <taxon>Mycena</taxon>
    </lineage>
</organism>
<evidence type="ECO:0000313" key="8">
    <source>
        <dbReference type="Proteomes" id="UP001218218"/>
    </source>
</evidence>
<evidence type="ECO:0000259" key="6">
    <source>
        <dbReference type="PROSITE" id="PS52012"/>
    </source>
</evidence>
<keyword evidence="5" id="KW-1133">Transmembrane helix</keyword>
<dbReference type="PROSITE" id="PS52012">
    <property type="entry name" value="CFEM"/>
    <property type="match status" value="1"/>
</dbReference>
<feature type="domain" description="CFEM" evidence="6">
    <location>
        <begin position="70"/>
        <end position="182"/>
    </location>
</feature>
<evidence type="ECO:0000256" key="1">
    <source>
        <dbReference type="ARBA" id="ARBA00004613"/>
    </source>
</evidence>
<dbReference type="Pfam" id="PF05730">
    <property type="entry name" value="CFEM"/>
    <property type="match status" value="1"/>
</dbReference>
<dbReference type="Proteomes" id="UP001218218">
    <property type="component" value="Unassembled WGS sequence"/>
</dbReference>
<keyword evidence="8" id="KW-1185">Reference proteome</keyword>
<feature type="transmembrane region" description="Helical" evidence="5">
    <location>
        <begin position="39"/>
        <end position="57"/>
    </location>
</feature>
<reference evidence="7" key="1">
    <citation type="submission" date="2023-03" db="EMBL/GenBank/DDBJ databases">
        <title>Massive genome expansion in bonnet fungi (Mycena s.s.) driven by repeated elements and novel gene families across ecological guilds.</title>
        <authorList>
            <consortium name="Lawrence Berkeley National Laboratory"/>
            <person name="Harder C.B."/>
            <person name="Miyauchi S."/>
            <person name="Viragh M."/>
            <person name="Kuo A."/>
            <person name="Thoen E."/>
            <person name="Andreopoulos B."/>
            <person name="Lu D."/>
            <person name="Skrede I."/>
            <person name="Drula E."/>
            <person name="Henrissat B."/>
            <person name="Morin E."/>
            <person name="Kohler A."/>
            <person name="Barry K."/>
            <person name="LaButti K."/>
            <person name="Morin E."/>
            <person name="Salamov A."/>
            <person name="Lipzen A."/>
            <person name="Mereny Z."/>
            <person name="Hegedus B."/>
            <person name="Baldrian P."/>
            <person name="Stursova M."/>
            <person name="Weitz H."/>
            <person name="Taylor A."/>
            <person name="Grigoriev I.V."/>
            <person name="Nagy L.G."/>
            <person name="Martin F."/>
            <person name="Kauserud H."/>
        </authorList>
    </citation>
    <scope>NUCLEOTIDE SEQUENCE</scope>
    <source>
        <strain evidence="7">CBHHK002</strain>
    </source>
</reference>
<sequence>MFVIWKKCHWSAISPPIQEIYEPLVRLRQLRKALLFHKLTMRFAVAAVLALTVAVCADSSQGSAASASQSTTVSAGQSSGSAAGSAAQASATAVVSPCVLNCLTAAANTTECGSPTNLTCSCTNTDFRSKAISCLQAECKPEELAAALGLQKQQCGSSAGSSGSPSATPGSALSLFAPPGAKGLMFALGIAVLSGVVGAVVF</sequence>
<dbReference type="GO" id="GO:0005576">
    <property type="term" value="C:extracellular region"/>
    <property type="evidence" value="ECO:0007669"/>
    <property type="project" value="UniProtKB-SubCell"/>
</dbReference>
<protein>
    <recommendedName>
        <fullName evidence="6">CFEM domain-containing protein</fullName>
    </recommendedName>
</protein>
<accession>A0AAD6Z670</accession>
<evidence type="ECO:0000256" key="4">
    <source>
        <dbReference type="ARBA" id="ARBA00023157"/>
    </source>
</evidence>
<keyword evidence="5" id="KW-0472">Membrane</keyword>
<keyword evidence="5" id="KW-0812">Transmembrane</keyword>